<accession>A0AC58J3B8</accession>
<dbReference type="Proteomes" id="UP000000437">
    <property type="component" value="Chromosome 3"/>
</dbReference>
<sequence length="225" mass="26014">MPENIYLNYLSEPDKLTKVEKDEKRCKCKPMQRKLSCLLFLSLLANGGLAYLYHNKNPNPFCEQRRICLKSDAHQTMKINSMKNHSLPNHCSGLQEKLVQNKGRLYVFSTDVMDWSSSRRRCQDLGGDLVVIDSTEEQEFLSKKVNGVHDFHWIGLSDSQMEGVWLWVDNTTLNNDTSWDSPPDDWKAENPLDGEDCVILKDRKWGDVSCLRKEKRICEIHCSSS</sequence>
<evidence type="ECO:0000313" key="2">
    <source>
        <dbReference type="RefSeq" id="XP_073800983.1"/>
    </source>
</evidence>
<organism evidence="1 2">
    <name type="scientific">Danio rerio</name>
    <name type="common">Zebrafish</name>
    <name type="synonym">Brachydanio rerio</name>
    <dbReference type="NCBI Taxonomy" id="7955"/>
    <lineage>
        <taxon>Eukaryota</taxon>
        <taxon>Metazoa</taxon>
        <taxon>Chordata</taxon>
        <taxon>Craniata</taxon>
        <taxon>Vertebrata</taxon>
        <taxon>Euteleostomi</taxon>
        <taxon>Actinopterygii</taxon>
        <taxon>Neopterygii</taxon>
        <taxon>Teleostei</taxon>
        <taxon>Ostariophysi</taxon>
        <taxon>Cypriniformes</taxon>
        <taxon>Danionidae</taxon>
        <taxon>Danioninae</taxon>
        <taxon>Danio</taxon>
    </lineage>
</organism>
<keyword evidence="1" id="KW-1185">Reference proteome</keyword>
<reference evidence="2" key="1">
    <citation type="submission" date="2025-08" db="UniProtKB">
        <authorList>
            <consortium name="RefSeq"/>
        </authorList>
    </citation>
    <scope>IDENTIFICATION</scope>
    <source>
        <strain evidence="2">Tuebingen</strain>
        <tissue evidence="2">Fibroblasts and whole tissue</tissue>
    </source>
</reference>
<protein>
    <submittedName>
        <fullName evidence="2">C-type lectin domain family 4 member E-like</fullName>
    </submittedName>
</protein>
<name>A0AC58J3B8_DANRE</name>
<gene>
    <name evidence="2" type="primary">LOC141381250</name>
</gene>
<dbReference type="RefSeq" id="XP_073800983.1">
    <property type="nucleotide sequence ID" value="XM_073944882.1"/>
</dbReference>
<evidence type="ECO:0000313" key="1">
    <source>
        <dbReference type="Proteomes" id="UP000000437"/>
    </source>
</evidence>
<proteinExistence type="predicted"/>